<dbReference type="OrthoDB" id="8639138at2"/>
<gene>
    <name evidence="1" type="ORF">KYC_01435</name>
</gene>
<dbReference type="eggNOG" id="ENOG503159X">
    <property type="taxonomic scope" value="Bacteria"/>
</dbReference>
<sequence>MMFPDLPNTLAVKGVQFKILGQVFPVLRHDVLGPLSNASLAAAMLRQAPEGAPADALQQRCQRLSDDVSAMLEEGVGTVRGLEQWLSDDGAVAAAADLLQECRKLVFSQLLLSRRTIRWPEQIAPAELPRFSSRYLALAWLLSLISELAADAELELDASEPGVWRARLPQYAADSAAQPPVITPREVELLAAAAGWRMERQDRCWSLYLPTHLTTGELLP</sequence>
<evidence type="ECO:0000313" key="2">
    <source>
        <dbReference type="Proteomes" id="UP000003113"/>
    </source>
</evidence>
<dbReference type="EMBL" id="AGUF01000007">
    <property type="protein sequence ID" value="EHK68260.1"/>
    <property type="molecule type" value="Genomic_DNA"/>
</dbReference>
<dbReference type="RefSeq" id="WP_008158086.1">
    <property type="nucleotide sequence ID" value="NZ_AGUF01000007.1"/>
</dbReference>
<dbReference type="Proteomes" id="UP000003113">
    <property type="component" value="Unassembled WGS sequence"/>
</dbReference>
<dbReference type="PATRIC" id="fig|477184.5.peg.279"/>
<dbReference type="STRING" id="477184.KYC_01435"/>
<reference evidence="1 2" key="1">
    <citation type="journal article" date="2012" name="J. Bacteriol.">
        <title>Genome sequence of the highly efficient arsenite-oxidizing bacterium Achromobacter arsenitoxydans SY8.</title>
        <authorList>
            <person name="Li X."/>
            <person name="Hu Y."/>
            <person name="Gong J."/>
            <person name="Lin Y."/>
            <person name="Johnstone L."/>
            <person name="Rensing C."/>
            <person name="Wang G."/>
        </authorList>
    </citation>
    <scope>NUCLEOTIDE SEQUENCE [LARGE SCALE GENOMIC DNA]</scope>
    <source>
        <strain evidence="1 2">SY8</strain>
    </source>
</reference>
<protein>
    <submittedName>
        <fullName evidence="1">Uncharacterized protein</fullName>
    </submittedName>
</protein>
<organism evidence="1 2">
    <name type="scientific">Achromobacter arsenitoxydans SY8</name>
    <dbReference type="NCBI Taxonomy" id="477184"/>
    <lineage>
        <taxon>Bacteria</taxon>
        <taxon>Pseudomonadati</taxon>
        <taxon>Pseudomonadota</taxon>
        <taxon>Betaproteobacteria</taxon>
        <taxon>Burkholderiales</taxon>
        <taxon>Alcaligenaceae</taxon>
        <taxon>Achromobacter</taxon>
    </lineage>
</organism>
<keyword evidence="2" id="KW-1185">Reference proteome</keyword>
<accession>H0F0I4</accession>
<comment type="caution">
    <text evidence="1">The sequence shown here is derived from an EMBL/GenBank/DDBJ whole genome shotgun (WGS) entry which is preliminary data.</text>
</comment>
<evidence type="ECO:0000313" key="1">
    <source>
        <dbReference type="EMBL" id="EHK68260.1"/>
    </source>
</evidence>
<name>H0F0I4_9BURK</name>
<proteinExistence type="predicted"/>
<dbReference type="AlphaFoldDB" id="H0F0I4"/>